<dbReference type="SUPFAM" id="SSF158499">
    <property type="entry name" value="DnaD domain-like"/>
    <property type="match status" value="1"/>
</dbReference>
<feature type="domain" description="DUF6291" evidence="2">
    <location>
        <begin position="12"/>
        <end position="78"/>
    </location>
</feature>
<dbReference type="InterPro" id="IPR034829">
    <property type="entry name" value="DnaD-like_sf"/>
</dbReference>
<name>K1TUR1_9ZZZZ</name>
<reference evidence="3" key="1">
    <citation type="journal article" date="2013" name="Environ. Microbiol.">
        <title>Microbiota from the distal guts of lean and obese adolescents exhibit partial functional redundancy besides clear differences in community structure.</title>
        <authorList>
            <person name="Ferrer M."/>
            <person name="Ruiz A."/>
            <person name="Lanza F."/>
            <person name="Haange S.B."/>
            <person name="Oberbach A."/>
            <person name="Till H."/>
            <person name="Bargiela R."/>
            <person name="Campoy C."/>
            <person name="Segura M.T."/>
            <person name="Richter M."/>
            <person name="von Bergen M."/>
            <person name="Seifert J."/>
            <person name="Suarez A."/>
        </authorList>
    </citation>
    <scope>NUCLEOTIDE SEQUENCE</scope>
</reference>
<feature type="region of interest" description="Disordered" evidence="1">
    <location>
        <begin position="67"/>
        <end position="110"/>
    </location>
</feature>
<dbReference type="AlphaFoldDB" id="K1TUR1"/>
<protein>
    <recommendedName>
        <fullName evidence="2">DUF6291 domain-containing protein</fullName>
    </recommendedName>
</protein>
<comment type="caution">
    <text evidence="3">The sequence shown here is derived from an EMBL/GenBank/DDBJ whole genome shotgun (WGS) entry which is preliminary data.</text>
</comment>
<sequence length="250" mass="28118">MAKVKYVPIPLDMADDIEELSDEEIGLVVRAYLQYGRSGETAEMPRTIKYLYNALVRELDRASEGYEKKVAAGKSGGRGRPKKEHSEEIQQPEPAQLNPEPEQKPEMRTPTPFISDEEAAEIQQGTNAVLDEAKRQGFPDTTATMETLNKLVADNSAEEVLECVKIAGEAGKPNIRYLKGVINGRAKERQEEERQARIDAEKYPVVSSADYDYKPPSVTFGEVFKKYAKQRALEHPEERVKLEELAGRFS</sequence>
<gene>
    <name evidence="3" type="ORF">LEA_04525</name>
</gene>
<accession>K1TUR1</accession>
<dbReference type="InterPro" id="IPR046258">
    <property type="entry name" value="DUF6291"/>
</dbReference>
<dbReference type="Pfam" id="PF19808">
    <property type="entry name" value="DUF6291"/>
    <property type="match status" value="1"/>
</dbReference>
<organism evidence="3">
    <name type="scientific">human gut metagenome</name>
    <dbReference type="NCBI Taxonomy" id="408170"/>
    <lineage>
        <taxon>unclassified sequences</taxon>
        <taxon>metagenomes</taxon>
        <taxon>organismal metagenomes</taxon>
    </lineage>
</organism>
<evidence type="ECO:0000313" key="3">
    <source>
        <dbReference type="EMBL" id="EKC76757.1"/>
    </source>
</evidence>
<proteinExistence type="predicted"/>
<dbReference type="EMBL" id="AJWY01002981">
    <property type="protein sequence ID" value="EKC76757.1"/>
    <property type="molecule type" value="Genomic_DNA"/>
</dbReference>
<evidence type="ECO:0000256" key="1">
    <source>
        <dbReference type="SAM" id="MobiDB-lite"/>
    </source>
</evidence>
<evidence type="ECO:0000259" key="2">
    <source>
        <dbReference type="Pfam" id="PF19808"/>
    </source>
</evidence>